<dbReference type="PROSITE" id="PS51854">
    <property type="entry name" value="CSPG"/>
    <property type="match status" value="1"/>
</dbReference>
<accession>A0ABD0NFG6</accession>
<sequence>MFKVKDLREGVVVYHHSDSDTTRDYIVFRITDGRHSIRHKFPIYVLPKDDTPPFLINNVAFEVQEGGTVRVEEYMLMASDLDSSDDYIQYQLITFPRAGQLVKKSSPHEPGIPVKSFLQRDLFQGLIYYKHSGEEIFEDSFDFILSDVHQPPNLSDRHTVVIHVFPVKDQLPEEVSGTVRSITVKETEVVYITQSHLHFRDTEHSDTDLMYVITHPCFSPGNT</sequence>
<evidence type="ECO:0000256" key="4">
    <source>
        <dbReference type="PROSITE-ProRule" id="PRU01201"/>
    </source>
</evidence>
<gene>
    <name evidence="5" type="ORF">M9458_044114</name>
</gene>
<dbReference type="Pfam" id="PF16184">
    <property type="entry name" value="Cadherin_3"/>
    <property type="match status" value="2"/>
</dbReference>
<protein>
    <submittedName>
        <fullName evidence="5">Uncharacterized protein</fullName>
    </submittedName>
</protein>
<proteinExistence type="predicted"/>
<dbReference type="PANTHER" id="PTHR45739:SF3">
    <property type="entry name" value="FRAS-RELATED EXTRACELLULAR MATRIX PROTEIN 1B PRECURSOR"/>
    <property type="match status" value="1"/>
</dbReference>
<evidence type="ECO:0000313" key="5">
    <source>
        <dbReference type="EMBL" id="KAL0160389.1"/>
    </source>
</evidence>
<evidence type="ECO:0000256" key="1">
    <source>
        <dbReference type="ARBA" id="ARBA00022729"/>
    </source>
</evidence>
<feature type="repeat" description="CSPG" evidence="4">
    <location>
        <begin position="52"/>
        <end position="146"/>
    </location>
</feature>
<keyword evidence="3" id="KW-0325">Glycoprotein</keyword>
<dbReference type="InterPro" id="IPR039005">
    <property type="entry name" value="CSPG_rpt"/>
</dbReference>
<dbReference type="InterPro" id="IPR051561">
    <property type="entry name" value="FRAS1_ECM"/>
</dbReference>
<organism evidence="5 6">
    <name type="scientific">Cirrhinus mrigala</name>
    <name type="common">Mrigala</name>
    <dbReference type="NCBI Taxonomy" id="683832"/>
    <lineage>
        <taxon>Eukaryota</taxon>
        <taxon>Metazoa</taxon>
        <taxon>Chordata</taxon>
        <taxon>Craniata</taxon>
        <taxon>Vertebrata</taxon>
        <taxon>Euteleostomi</taxon>
        <taxon>Actinopterygii</taxon>
        <taxon>Neopterygii</taxon>
        <taxon>Teleostei</taxon>
        <taxon>Ostariophysi</taxon>
        <taxon>Cypriniformes</taxon>
        <taxon>Cyprinidae</taxon>
        <taxon>Labeoninae</taxon>
        <taxon>Labeonini</taxon>
        <taxon>Cirrhinus</taxon>
    </lineage>
</organism>
<comment type="caution">
    <text evidence="5">The sequence shown here is derived from an EMBL/GenBank/DDBJ whole genome shotgun (WGS) entry which is preliminary data.</text>
</comment>
<evidence type="ECO:0000313" key="6">
    <source>
        <dbReference type="Proteomes" id="UP001529510"/>
    </source>
</evidence>
<name>A0ABD0NFG6_CIRMR</name>
<evidence type="ECO:0000256" key="2">
    <source>
        <dbReference type="ARBA" id="ARBA00022737"/>
    </source>
</evidence>
<dbReference type="PANTHER" id="PTHR45739">
    <property type="entry name" value="MATRIX PROTEIN, PUTATIVE-RELATED"/>
    <property type="match status" value="1"/>
</dbReference>
<dbReference type="Proteomes" id="UP001529510">
    <property type="component" value="Unassembled WGS sequence"/>
</dbReference>
<keyword evidence="6" id="KW-1185">Reference proteome</keyword>
<feature type="non-terminal residue" evidence="5">
    <location>
        <position position="223"/>
    </location>
</feature>
<dbReference type="EMBL" id="JAMKFB020000022">
    <property type="protein sequence ID" value="KAL0160389.1"/>
    <property type="molecule type" value="Genomic_DNA"/>
</dbReference>
<keyword evidence="1" id="KW-0732">Signal</keyword>
<evidence type="ECO:0000256" key="3">
    <source>
        <dbReference type="ARBA" id="ARBA00023180"/>
    </source>
</evidence>
<dbReference type="AlphaFoldDB" id="A0ABD0NFG6"/>
<keyword evidence="2" id="KW-0677">Repeat</keyword>
<reference evidence="5 6" key="1">
    <citation type="submission" date="2024-05" db="EMBL/GenBank/DDBJ databases">
        <title>Genome sequencing and assembly of Indian major carp, Cirrhinus mrigala (Hamilton, 1822).</title>
        <authorList>
            <person name="Mohindra V."/>
            <person name="Chowdhury L.M."/>
            <person name="Lal K."/>
            <person name="Jena J.K."/>
        </authorList>
    </citation>
    <scope>NUCLEOTIDE SEQUENCE [LARGE SCALE GENOMIC DNA]</scope>
    <source>
        <strain evidence="5">CM1030</strain>
        <tissue evidence="5">Blood</tissue>
    </source>
</reference>